<proteinExistence type="predicted"/>
<name>A0A9J9LEH9_RHIWR</name>
<dbReference type="Proteomes" id="UP000001989">
    <property type="component" value="Chromosome"/>
</dbReference>
<feature type="chain" id="PRO_5039925393" description="Circumsporozoite protein" evidence="1">
    <location>
        <begin position="19"/>
        <end position="65"/>
    </location>
</feature>
<reference evidence="2 3" key="1">
    <citation type="journal article" date="2010" name="J. Bacteriol.">
        <title>Genome sequence of the dioxin-mineralizing bacterium Sphingomonas wittichii RW1.</title>
        <authorList>
            <person name="Miller T.R."/>
            <person name="Delcher A.L."/>
            <person name="Salzberg S.L."/>
            <person name="Saunders E."/>
            <person name="Detter J.C."/>
            <person name="Halden R.U."/>
        </authorList>
    </citation>
    <scope>NUCLEOTIDE SEQUENCE [LARGE SCALE GENOMIC DNA]</scope>
    <source>
        <strain evidence="3">DSM 6014 / CCUG 31198 / JCM 15750 / NBRC 105917 / EY 4224 / RW1</strain>
    </source>
</reference>
<evidence type="ECO:0000256" key="1">
    <source>
        <dbReference type="SAM" id="SignalP"/>
    </source>
</evidence>
<dbReference type="PROSITE" id="PS51257">
    <property type="entry name" value="PROKAR_LIPOPROTEIN"/>
    <property type="match status" value="1"/>
</dbReference>
<evidence type="ECO:0008006" key="4">
    <source>
        <dbReference type="Google" id="ProtNLM"/>
    </source>
</evidence>
<feature type="signal peptide" evidence="1">
    <location>
        <begin position="1"/>
        <end position="18"/>
    </location>
</feature>
<organism evidence="2 3">
    <name type="scientific">Rhizorhabdus wittichii (strain DSM 6014 / CCUG 31198 / JCM 15750 / NBRC 105917 / EY 4224 / RW1)</name>
    <name type="common">Sphingomonas wittichii</name>
    <dbReference type="NCBI Taxonomy" id="392499"/>
    <lineage>
        <taxon>Bacteria</taxon>
        <taxon>Pseudomonadati</taxon>
        <taxon>Pseudomonadota</taxon>
        <taxon>Alphaproteobacteria</taxon>
        <taxon>Sphingomonadales</taxon>
        <taxon>Sphingomonadaceae</taxon>
        <taxon>Rhizorhabdus</taxon>
    </lineage>
</organism>
<gene>
    <name evidence="2" type="ordered locus">Swit_2404</name>
</gene>
<dbReference type="KEGG" id="swi:Swit_2404"/>
<protein>
    <recommendedName>
        <fullName evidence="4">Circumsporozoite protein</fullName>
    </recommendedName>
</protein>
<keyword evidence="1" id="KW-0732">Signal</keyword>
<dbReference type="EMBL" id="CP000699">
    <property type="protein sequence ID" value="ABQ68763.1"/>
    <property type="molecule type" value="Genomic_DNA"/>
</dbReference>
<keyword evidence="3" id="KW-1185">Reference proteome</keyword>
<evidence type="ECO:0000313" key="2">
    <source>
        <dbReference type="EMBL" id="ABQ68763.1"/>
    </source>
</evidence>
<accession>A0A9J9LEH9</accession>
<sequence length="65" mass="6295">MKKIVALSLIAAASLTVAACKPKAEAPAENNTAVVDNAADAMADTNAALADSNAAAPADNASNAL</sequence>
<dbReference type="AlphaFoldDB" id="A0A9J9LEH9"/>
<evidence type="ECO:0000313" key="3">
    <source>
        <dbReference type="Proteomes" id="UP000001989"/>
    </source>
</evidence>